<feature type="domain" description="Glycosyltransferase 61 catalytic" evidence="8">
    <location>
        <begin position="865"/>
        <end position="954"/>
    </location>
</feature>
<feature type="transmembrane region" description="Helical" evidence="7">
    <location>
        <begin position="18"/>
        <end position="39"/>
    </location>
</feature>
<dbReference type="InterPro" id="IPR007657">
    <property type="entry name" value="Glycosyltransferase_61"/>
</dbReference>
<dbReference type="Proteomes" id="UP001055439">
    <property type="component" value="Chromosome 2"/>
</dbReference>
<dbReference type="OrthoDB" id="529273at2759"/>
<proteinExistence type="predicted"/>
<keyword evidence="10" id="KW-1185">Reference proteome</keyword>
<dbReference type="PANTHER" id="PTHR20961:SF97">
    <property type="entry name" value="ALPHA-1,3-ARABINOSYLTRANSFERASE XAT3"/>
    <property type="match status" value="1"/>
</dbReference>
<organism evidence="9 10">
    <name type="scientific">Musa troglodytarum</name>
    <name type="common">fe'i banana</name>
    <dbReference type="NCBI Taxonomy" id="320322"/>
    <lineage>
        <taxon>Eukaryota</taxon>
        <taxon>Viridiplantae</taxon>
        <taxon>Streptophyta</taxon>
        <taxon>Embryophyta</taxon>
        <taxon>Tracheophyta</taxon>
        <taxon>Spermatophyta</taxon>
        <taxon>Magnoliopsida</taxon>
        <taxon>Liliopsida</taxon>
        <taxon>Zingiberales</taxon>
        <taxon>Musaceae</taxon>
        <taxon>Musa</taxon>
    </lineage>
</organism>
<evidence type="ECO:0000256" key="6">
    <source>
        <dbReference type="SAM" id="MobiDB-lite"/>
    </source>
</evidence>
<dbReference type="InterPro" id="IPR049625">
    <property type="entry name" value="Glyco_transf_61_cat"/>
</dbReference>
<name>A0A9E7F3X3_9LILI</name>
<protein>
    <submittedName>
        <fullName evidence="9">Glycosyltransferase</fullName>
    </submittedName>
</protein>
<feature type="region of interest" description="Disordered" evidence="6">
    <location>
        <begin position="494"/>
        <end position="529"/>
    </location>
</feature>
<evidence type="ECO:0000256" key="7">
    <source>
        <dbReference type="SAM" id="Phobius"/>
    </source>
</evidence>
<evidence type="ECO:0000259" key="8">
    <source>
        <dbReference type="Pfam" id="PF04577"/>
    </source>
</evidence>
<feature type="compositionally biased region" description="Basic and acidic residues" evidence="6">
    <location>
        <begin position="57"/>
        <end position="78"/>
    </location>
</feature>
<evidence type="ECO:0000313" key="9">
    <source>
        <dbReference type="EMBL" id="URD89395.1"/>
    </source>
</evidence>
<dbReference type="Pfam" id="PF04577">
    <property type="entry name" value="Glyco_transf_61"/>
    <property type="match status" value="2"/>
</dbReference>
<evidence type="ECO:0000313" key="10">
    <source>
        <dbReference type="Proteomes" id="UP001055439"/>
    </source>
</evidence>
<feature type="compositionally biased region" description="Basic and acidic residues" evidence="6">
    <location>
        <begin position="625"/>
        <end position="635"/>
    </location>
</feature>
<keyword evidence="3" id="KW-0328">Glycosyltransferase</keyword>
<dbReference type="EMBL" id="CP097504">
    <property type="protein sequence ID" value="URD89395.1"/>
    <property type="molecule type" value="Genomic_DNA"/>
</dbReference>
<dbReference type="GO" id="GO:0016763">
    <property type="term" value="F:pentosyltransferase activity"/>
    <property type="evidence" value="ECO:0007669"/>
    <property type="project" value="UniProtKB-ARBA"/>
</dbReference>
<keyword evidence="4" id="KW-0808">Transferase</keyword>
<accession>A0A9E7F3X3</accession>
<evidence type="ECO:0000256" key="2">
    <source>
        <dbReference type="ARBA" id="ARBA00004881"/>
    </source>
</evidence>
<dbReference type="AlphaFoldDB" id="A0A9E7F3X3"/>
<feature type="region of interest" description="Disordered" evidence="6">
    <location>
        <begin position="588"/>
        <end position="645"/>
    </location>
</feature>
<sequence length="1048" mass="118673">MAKHKSSSRGEPQRLRSALLGGCFLLSMILLVVYTSYVVSFSNLTFWRSNQASPPVPKEDHKITASDPAETRPQKEKLPSNPFCDFSDRRNDYCEMEGDIRIHGNSSSILFVTSSNTNGTNIQESWQLKPHPRKGDARAMARVTEMSVKTLSPHGAPKCAIHSTVPAIVFSTGGYMGNFFHDFTDILIPIFTTSQQFNGEVQFLISEILPIWNDKYQKLLKPLTNYEIIDFNQDHTVRCYPRVIVGLKFHKEMSIEPSRSPYGLSMVDFGRHVRKSFALERDTAIKLGPDQHKKPRILIIARKWTRIFANVNEIVRKAEEMGFEAVVAEAKYDLAEFARIVNSCDVMLGVHGAGLTNLVFLPTNAVVIQVIPLGGLEGISWIDFGLATISMKMHYLQYMISLEESTLTEQFSRGDPVLSDQKEAYRKHGWDRMIELYFFKQGVKLDTERFSSTLLHVLELLRQRRRELVLPPVGTILLHAYLHRSNPSLWTHATHKHENQDVEEEEREEKLPSCSVMSKEKSGAAAEPVKMGSKLKLARNDNQSRRFRLVMLVLGCFLVTMTYLVASKPQGLVRSSFGFGTSMPTPLSGDDVLNGDENGRHSTASGGEDPQNSRASANSAPHAAESNDEKERSLQGEKNAIVVDSTSQEVARTHELTEEGEQIHTLERKSSCDLSDERVDICELYGDVRIPGNSSSVLFMESSNNTEHKEAWRVRPYPRKGDETCLREVRELTIRATSEAPRCTVHHNVSAIVFSVSGYTGNIFHDFSDLLVPLFVTARQFDGEVQFVVTDFRRWWINKYRLALRRLSKYPVMDFDGDEEVHCFKQVIVGLRAHQEFQIDPARAPNGYTLIDFTRFIRSTYSLQRETVNNIEDLAARKPRLLIIARKRTRAFTNIGEIVAMAEGLGYEVAVDEANVSSDMAQFARIVNSCDVMMGVHGAGLTNLVFLPPNATIIQIVPWGGLEWMSMLDFGYPAMAMGLKYLQYSITIEESTLTEQYPRDHRVFTDPMSFHGSEFKVVRSTFMKTQNVKLDVNRFKSVLWEALENMIQ</sequence>
<feature type="domain" description="Glycosyltransferase 61 catalytic" evidence="8">
    <location>
        <begin position="279"/>
        <end position="368"/>
    </location>
</feature>
<dbReference type="GO" id="GO:0000139">
    <property type="term" value="C:Golgi membrane"/>
    <property type="evidence" value="ECO:0007669"/>
    <property type="project" value="UniProtKB-SubCell"/>
</dbReference>
<comment type="subcellular location">
    <subcellularLocation>
        <location evidence="1">Golgi apparatus membrane</location>
        <topology evidence="1">Single-pass type II membrane protein</topology>
    </subcellularLocation>
</comment>
<reference evidence="9" key="1">
    <citation type="submission" date="2022-05" db="EMBL/GenBank/DDBJ databases">
        <title>The Musa troglodytarum L. genome provides insights into the mechanism of non-climacteric behaviour and enrichment of carotenoids.</title>
        <authorList>
            <person name="Wang J."/>
        </authorList>
    </citation>
    <scope>NUCLEOTIDE SEQUENCE</scope>
    <source>
        <tissue evidence="9">Leaf</tissue>
    </source>
</reference>
<keyword evidence="7" id="KW-0812">Transmembrane</keyword>
<dbReference type="PANTHER" id="PTHR20961">
    <property type="entry name" value="GLYCOSYLTRANSFERASE"/>
    <property type="match status" value="1"/>
</dbReference>
<evidence type="ECO:0000256" key="3">
    <source>
        <dbReference type="ARBA" id="ARBA00022676"/>
    </source>
</evidence>
<evidence type="ECO:0000256" key="5">
    <source>
        <dbReference type="ARBA" id="ARBA00023180"/>
    </source>
</evidence>
<gene>
    <name evidence="9" type="ORF">MUK42_28106</name>
</gene>
<keyword evidence="7" id="KW-1133">Transmembrane helix</keyword>
<feature type="region of interest" description="Disordered" evidence="6">
    <location>
        <begin position="51"/>
        <end position="81"/>
    </location>
</feature>
<evidence type="ECO:0000256" key="4">
    <source>
        <dbReference type="ARBA" id="ARBA00022679"/>
    </source>
</evidence>
<comment type="pathway">
    <text evidence="2">Glycan metabolism.</text>
</comment>
<feature type="compositionally biased region" description="Polar residues" evidence="6">
    <location>
        <begin position="601"/>
        <end position="619"/>
    </location>
</feature>
<evidence type="ECO:0000256" key="1">
    <source>
        <dbReference type="ARBA" id="ARBA00004323"/>
    </source>
</evidence>
<keyword evidence="7" id="KW-0472">Membrane</keyword>
<keyword evidence="5" id="KW-0325">Glycoprotein</keyword>